<proteinExistence type="predicted"/>
<gene>
    <name evidence="2" type="ORF">A9Q84_05180</name>
</gene>
<feature type="transmembrane region" description="Helical" evidence="1">
    <location>
        <begin position="180"/>
        <end position="204"/>
    </location>
</feature>
<organism evidence="2 3">
    <name type="scientific">Halobacteriovorax marinus</name>
    <dbReference type="NCBI Taxonomy" id="97084"/>
    <lineage>
        <taxon>Bacteria</taxon>
        <taxon>Pseudomonadati</taxon>
        <taxon>Bdellovibrionota</taxon>
        <taxon>Bacteriovoracia</taxon>
        <taxon>Bacteriovoracales</taxon>
        <taxon>Halobacteriovoraceae</taxon>
        <taxon>Halobacteriovorax</taxon>
    </lineage>
</organism>
<evidence type="ECO:0000313" key="2">
    <source>
        <dbReference type="EMBL" id="OUR98808.1"/>
    </source>
</evidence>
<feature type="transmembrane region" description="Helical" evidence="1">
    <location>
        <begin position="148"/>
        <end position="168"/>
    </location>
</feature>
<dbReference type="AlphaFoldDB" id="A0A1Y5FBD5"/>
<feature type="transmembrane region" description="Helical" evidence="1">
    <location>
        <begin position="31"/>
        <end position="48"/>
    </location>
</feature>
<keyword evidence="1" id="KW-0812">Transmembrane</keyword>
<feature type="transmembrane region" description="Helical" evidence="1">
    <location>
        <begin position="60"/>
        <end position="77"/>
    </location>
</feature>
<name>A0A1Y5FBD5_9BACT</name>
<dbReference type="EMBL" id="MAAO01000004">
    <property type="protein sequence ID" value="OUR98808.1"/>
    <property type="molecule type" value="Genomic_DNA"/>
</dbReference>
<protein>
    <submittedName>
        <fullName evidence="2">Uncharacterized protein</fullName>
    </submittedName>
</protein>
<keyword evidence="1" id="KW-1133">Transmembrane helix</keyword>
<keyword evidence="1" id="KW-0472">Membrane</keyword>
<feature type="transmembrane region" description="Helical" evidence="1">
    <location>
        <begin position="388"/>
        <end position="405"/>
    </location>
</feature>
<accession>A0A1Y5FBD5</accession>
<evidence type="ECO:0000256" key="1">
    <source>
        <dbReference type="SAM" id="Phobius"/>
    </source>
</evidence>
<dbReference type="Proteomes" id="UP000196531">
    <property type="component" value="Unassembled WGS sequence"/>
</dbReference>
<sequence>MVFNRIFYTLFFIFFLATLWCGSLVPGNSFLYFTFAFVVNLYLFLGFSKKKIFFDSFLSVFFWLGFWLKITFRTIFYEGKFNESVGNYSGEPGQFNEAMLVIICGILPLITLSLIRRKLFSAQSRQEDNSFGLSHIERFYFENRTLTLTCYITFVLLITTSNVYFHIYQRGTIPPQNLPFVIYGVYAWLVSFGLSSVAALFLHFEIQKKEYPLFNTLLFIFESFLSSTSILSRGMILNSSAGLFGVLSKLIELKKRIRLKYLLLVTGSFIVLFGISISMVNTLRLFSYSPVEIKKELSVQSIVDSNEKVKLLFIDRWVGAEGVLSVASYPKKDWGIFKSALKEKMRNGSISVYDSTFIESSYNEVDFSKHHFISIPGIIAFLYYPGKFWFVFLGMTFVGLIGWGFESFFITFSGRNFVLTSLLSQIVAFRFTHFGYVPSQSYQLFGTLIITIGLFYITDKTLMIIYRKEDQLLVDLE</sequence>
<feature type="transmembrane region" description="Helical" evidence="1">
    <location>
        <begin position="442"/>
        <end position="458"/>
    </location>
</feature>
<evidence type="ECO:0000313" key="3">
    <source>
        <dbReference type="Proteomes" id="UP000196531"/>
    </source>
</evidence>
<feature type="transmembrane region" description="Helical" evidence="1">
    <location>
        <begin position="417"/>
        <end position="436"/>
    </location>
</feature>
<feature type="transmembrane region" description="Helical" evidence="1">
    <location>
        <begin position="97"/>
        <end position="115"/>
    </location>
</feature>
<comment type="caution">
    <text evidence="2">The sequence shown here is derived from an EMBL/GenBank/DDBJ whole genome shotgun (WGS) entry which is preliminary data.</text>
</comment>
<feature type="transmembrane region" description="Helical" evidence="1">
    <location>
        <begin position="7"/>
        <end position="25"/>
    </location>
</feature>
<feature type="transmembrane region" description="Helical" evidence="1">
    <location>
        <begin position="261"/>
        <end position="280"/>
    </location>
</feature>
<reference evidence="3" key="1">
    <citation type="journal article" date="2017" name="Proc. Natl. Acad. Sci. U.S.A.">
        <title>Simulation of Deepwater Horizon oil plume reveals substrate specialization within a complex community of hydrocarbon-degraders.</title>
        <authorList>
            <person name="Hu P."/>
            <person name="Dubinsky E.A."/>
            <person name="Probst A.J."/>
            <person name="Wang J."/>
            <person name="Sieber C.M.K."/>
            <person name="Tom L.M."/>
            <person name="Gardinali P."/>
            <person name="Banfield J.F."/>
            <person name="Atlas R.M."/>
            <person name="Andersen G.L."/>
        </authorList>
    </citation>
    <scope>NUCLEOTIDE SEQUENCE [LARGE SCALE GENOMIC DNA]</scope>
</reference>